<dbReference type="AlphaFoldDB" id="A0A5C4R211"/>
<dbReference type="Pfam" id="PF02517">
    <property type="entry name" value="Rce1-like"/>
    <property type="match status" value="1"/>
</dbReference>
<feature type="transmembrane region" description="Helical" evidence="1">
    <location>
        <begin position="190"/>
        <end position="210"/>
    </location>
</feature>
<feature type="transmembrane region" description="Helical" evidence="1">
    <location>
        <begin position="86"/>
        <end position="107"/>
    </location>
</feature>
<name>A0A5C4R211_9RHOB</name>
<dbReference type="InterPro" id="IPR003675">
    <property type="entry name" value="Rce1/LyrA-like_dom"/>
</dbReference>
<dbReference type="GO" id="GO:0008237">
    <property type="term" value="F:metallopeptidase activity"/>
    <property type="evidence" value="ECO:0007669"/>
    <property type="project" value="UniProtKB-KW"/>
</dbReference>
<keyword evidence="1" id="KW-0812">Transmembrane</keyword>
<dbReference type="RefSeq" id="WP_139599476.1">
    <property type="nucleotide sequence ID" value="NZ_VDDC01000042.1"/>
</dbReference>
<gene>
    <name evidence="3" type="ORF">FHD67_17380</name>
</gene>
<dbReference type="EMBL" id="VDDC01000042">
    <property type="protein sequence ID" value="TNH37953.1"/>
    <property type="molecule type" value="Genomic_DNA"/>
</dbReference>
<dbReference type="GO" id="GO:0080120">
    <property type="term" value="P:CAAX-box protein maturation"/>
    <property type="evidence" value="ECO:0007669"/>
    <property type="project" value="UniProtKB-ARBA"/>
</dbReference>
<evidence type="ECO:0000313" key="4">
    <source>
        <dbReference type="Proteomes" id="UP000304880"/>
    </source>
</evidence>
<organism evidence="3 4">
    <name type="scientific">Paracoccus haeundaensis</name>
    <dbReference type="NCBI Taxonomy" id="225362"/>
    <lineage>
        <taxon>Bacteria</taxon>
        <taxon>Pseudomonadati</taxon>
        <taxon>Pseudomonadota</taxon>
        <taxon>Alphaproteobacteria</taxon>
        <taxon>Rhodobacterales</taxon>
        <taxon>Paracoccaceae</taxon>
        <taxon>Paracoccus</taxon>
    </lineage>
</organism>
<feature type="domain" description="CAAX prenyl protease 2/Lysostaphin resistance protein A-like" evidence="2">
    <location>
        <begin position="128"/>
        <end position="226"/>
    </location>
</feature>
<dbReference type="GO" id="GO:0004175">
    <property type="term" value="F:endopeptidase activity"/>
    <property type="evidence" value="ECO:0007669"/>
    <property type="project" value="UniProtKB-ARBA"/>
</dbReference>
<evidence type="ECO:0000259" key="2">
    <source>
        <dbReference type="Pfam" id="PF02517"/>
    </source>
</evidence>
<protein>
    <submittedName>
        <fullName evidence="3">CPBP family intramembrane metalloprotease</fullName>
    </submittedName>
</protein>
<feature type="transmembrane region" description="Helical" evidence="1">
    <location>
        <begin position="137"/>
        <end position="157"/>
    </location>
</feature>
<dbReference type="Proteomes" id="UP000304880">
    <property type="component" value="Unassembled WGS sequence"/>
</dbReference>
<feature type="transmembrane region" description="Helical" evidence="1">
    <location>
        <begin position="164"/>
        <end position="184"/>
    </location>
</feature>
<keyword evidence="1" id="KW-0472">Membrane</keyword>
<keyword evidence="3" id="KW-0645">Protease</keyword>
<feature type="transmembrane region" description="Helical" evidence="1">
    <location>
        <begin position="21"/>
        <end position="40"/>
    </location>
</feature>
<sequence length="245" mass="26368">MADRPDFPFYAEKPVPLAGRDWLILMASLALALLVLSVSPQMAFPASLVPPLLFLGIPLLTLRVLAGCHWTAMFGGVGLRQIGQMVLFGVLTLVFSLAVALLLSQVAPLSQNPVTDRMQDLSAGQLTQLLIPTIPQLIGEEVFGILPFLATLWFCVIRRGLSHFTGVICGVAVSALIFGAAHLPTYDWDWAQALIGIGSARVVLTLAYVVTRNLWVSTGAHILNDWSGFLATFAFAHPPIGTEPV</sequence>
<accession>A0A5C4R211</accession>
<evidence type="ECO:0000313" key="3">
    <source>
        <dbReference type="EMBL" id="TNH37953.1"/>
    </source>
</evidence>
<proteinExistence type="predicted"/>
<keyword evidence="3" id="KW-0378">Hydrolase</keyword>
<keyword evidence="4" id="KW-1185">Reference proteome</keyword>
<keyword evidence="3" id="KW-0482">Metalloprotease</keyword>
<keyword evidence="1" id="KW-1133">Transmembrane helix</keyword>
<comment type="caution">
    <text evidence="3">The sequence shown here is derived from an EMBL/GenBank/DDBJ whole genome shotgun (WGS) entry which is preliminary data.</text>
</comment>
<feature type="transmembrane region" description="Helical" evidence="1">
    <location>
        <begin position="52"/>
        <end position="74"/>
    </location>
</feature>
<evidence type="ECO:0000256" key="1">
    <source>
        <dbReference type="SAM" id="Phobius"/>
    </source>
</evidence>
<reference evidence="3 4" key="1">
    <citation type="submission" date="2019-06" db="EMBL/GenBank/DDBJ databases">
        <authorList>
            <person name="Li J."/>
        </authorList>
    </citation>
    <scope>NUCLEOTIDE SEQUENCE [LARGE SCALE GENOMIC DNA]</scope>
    <source>
        <strain evidence="3 4">CGMCC 1.8012</strain>
    </source>
</reference>
<dbReference type="GO" id="GO:0006508">
    <property type="term" value="P:proteolysis"/>
    <property type="evidence" value="ECO:0007669"/>
    <property type="project" value="UniProtKB-KW"/>
</dbReference>